<dbReference type="EMBL" id="AFGF01000126">
    <property type="protein sequence ID" value="EGO63157.1"/>
    <property type="molecule type" value="Genomic_DNA"/>
</dbReference>
<dbReference type="PANTHER" id="PTHR35091:SF2">
    <property type="entry name" value="FLAGELLAR PROTEIN FLIL"/>
    <property type="match status" value="1"/>
</dbReference>
<comment type="caution">
    <text evidence="11">The sequence shown here is derived from an EMBL/GenBank/DDBJ whole genome shotgun (WGS) entry which is preliminary data.</text>
</comment>
<keyword evidence="9 10" id="KW-0472">Membrane</keyword>
<name>F7NL52_9FIRM</name>
<gene>
    <name evidence="11" type="ORF">ALO_14122</name>
</gene>
<evidence type="ECO:0000256" key="6">
    <source>
        <dbReference type="ARBA" id="ARBA00022692"/>
    </source>
</evidence>
<comment type="subcellular location">
    <subcellularLocation>
        <location evidence="2">Cell membrane</location>
        <topology evidence="2">Single-pass membrane protein</topology>
    </subcellularLocation>
</comment>
<evidence type="ECO:0000313" key="11">
    <source>
        <dbReference type="EMBL" id="EGO63157.1"/>
    </source>
</evidence>
<evidence type="ECO:0000256" key="4">
    <source>
        <dbReference type="ARBA" id="ARBA00022475"/>
    </source>
</evidence>
<dbReference type="AlphaFoldDB" id="F7NL52"/>
<organism evidence="11 12">
    <name type="scientific">Acetonema longum DSM 6540</name>
    <dbReference type="NCBI Taxonomy" id="1009370"/>
    <lineage>
        <taxon>Bacteria</taxon>
        <taxon>Bacillati</taxon>
        <taxon>Bacillota</taxon>
        <taxon>Negativicutes</taxon>
        <taxon>Acetonemataceae</taxon>
        <taxon>Acetonema</taxon>
    </lineage>
</organism>
<keyword evidence="11" id="KW-0969">Cilium</keyword>
<evidence type="ECO:0000313" key="12">
    <source>
        <dbReference type="Proteomes" id="UP000003240"/>
    </source>
</evidence>
<dbReference type="Pfam" id="PF03748">
    <property type="entry name" value="FliL"/>
    <property type="match status" value="1"/>
</dbReference>
<dbReference type="OrthoDB" id="1634000at2"/>
<dbReference type="PANTHER" id="PTHR35091">
    <property type="entry name" value="FLAGELLAR PROTEIN FLIL"/>
    <property type="match status" value="1"/>
</dbReference>
<evidence type="ECO:0000256" key="9">
    <source>
        <dbReference type="ARBA" id="ARBA00023136"/>
    </source>
</evidence>
<evidence type="ECO:0000256" key="1">
    <source>
        <dbReference type="ARBA" id="ARBA00002254"/>
    </source>
</evidence>
<evidence type="ECO:0000256" key="5">
    <source>
        <dbReference type="ARBA" id="ARBA00022500"/>
    </source>
</evidence>
<dbReference type="RefSeq" id="WP_004096854.1">
    <property type="nucleotide sequence ID" value="NZ_AFGF01000126.1"/>
</dbReference>
<accession>F7NL52</accession>
<keyword evidence="11" id="KW-0282">Flagellum</keyword>
<dbReference type="GO" id="GO:0006935">
    <property type="term" value="P:chemotaxis"/>
    <property type="evidence" value="ECO:0007669"/>
    <property type="project" value="UniProtKB-KW"/>
</dbReference>
<comment type="function">
    <text evidence="1 10">Controls the rotational direction of flagella during chemotaxis.</text>
</comment>
<dbReference type="InterPro" id="IPR005503">
    <property type="entry name" value="FliL"/>
</dbReference>
<dbReference type="GO" id="GO:0005886">
    <property type="term" value="C:plasma membrane"/>
    <property type="evidence" value="ECO:0007669"/>
    <property type="project" value="UniProtKB-SubCell"/>
</dbReference>
<sequence length="156" mass="17281">MAETEKKFSVILVVALIVLGLALAGGMSYFIATKIVADQTAAKATIQRNGTLIKVGDPKDGLILNIGGVNSGRYLKIGIILDMKLDRRLEEGGGKLASQEEAKILDTVVYVLRSQRVEDFDPTKQDRLKEILKQEINKAMGMERVYEVYITHFVLQ</sequence>
<reference evidence="11 12" key="1">
    <citation type="journal article" date="2011" name="EMBO J.">
        <title>Structural diversity of bacterial flagellar motors.</title>
        <authorList>
            <person name="Chen S."/>
            <person name="Beeby M."/>
            <person name="Murphy G.E."/>
            <person name="Leadbetter J.R."/>
            <person name="Hendrixson D.R."/>
            <person name="Briegel A."/>
            <person name="Li Z."/>
            <person name="Shi J."/>
            <person name="Tocheva E.I."/>
            <person name="Muller A."/>
            <person name="Dobro M.J."/>
            <person name="Jensen G.J."/>
        </authorList>
    </citation>
    <scope>NUCLEOTIDE SEQUENCE [LARGE SCALE GENOMIC DNA]</scope>
    <source>
        <strain evidence="11 12">DSM 6540</strain>
    </source>
</reference>
<dbReference type="GO" id="GO:0071978">
    <property type="term" value="P:bacterial-type flagellum-dependent swarming motility"/>
    <property type="evidence" value="ECO:0007669"/>
    <property type="project" value="TreeGrafter"/>
</dbReference>
<keyword evidence="5 10" id="KW-0145">Chemotaxis</keyword>
<dbReference type="eggNOG" id="COG1580">
    <property type="taxonomic scope" value="Bacteria"/>
</dbReference>
<keyword evidence="6" id="KW-0812">Transmembrane</keyword>
<evidence type="ECO:0000256" key="10">
    <source>
        <dbReference type="RuleBase" id="RU364125"/>
    </source>
</evidence>
<protein>
    <recommendedName>
        <fullName evidence="10">Flagellar protein FliL</fullName>
    </recommendedName>
</protein>
<dbReference type="GO" id="GO:0009425">
    <property type="term" value="C:bacterial-type flagellum basal body"/>
    <property type="evidence" value="ECO:0007669"/>
    <property type="project" value="InterPro"/>
</dbReference>
<keyword evidence="7 10" id="KW-0283">Flagellar rotation</keyword>
<keyword evidence="4 10" id="KW-1003">Cell membrane</keyword>
<proteinExistence type="inferred from homology"/>
<dbReference type="STRING" id="1009370.ALO_14122"/>
<keyword evidence="11" id="KW-0966">Cell projection</keyword>
<keyword evidence="12" id="KW-1185">Reference proteome</keyword>
<dbReference type="Proteomes" id="UP000003240">
    <property type="component" value="Unassembled WGS sequence"/>
</dbReference>
<evidence type="ECO:0000256" key="3">
    <source>
        <dbReference type="ARBA" id="ARBA00008281"/>
    </source>
</evidence>
<evidence type="ECO:0000256" key="2">
    <source>
        <dbReference type="ARBA" id="ARBA00004162"/>
    </source>
</evidence>
<evidence type="ECO:0000256" key="8">
    <source>
        <dbReference type="ARBA" id="ARBA00022989"/>
    </source>
</evidence>
<comment type="similarity">
    <text evidence="3 10">Belongs to the FliL family.</text>
</comment>
<keyword evidence="8" id="KW-1133">Transmembrane helix</keyword>
<evidence type="ECO:0000256" key="7">
    <source>
        <dbReference type="ARBA" id="ARBA00022779"/>
    </source>
</evidence>